<comment type="caution">
    <text evidence="1">The sequence shown here is derived from an EMBL/GenBank/DDBJ whole genome shotgun (WGS) entry which is preliminary data.</text>
</comment>
<gene>
    <name evidence="1" type="primary">lptD</name>
    <name evidence="1" type="ORF">Poly41_42430</name>
</gene>
<accession>A0A5C6DJL6</accession>
<dbReference type="PANTHER" id="PTHR30189">
    <property type="entry name" value="LPS-ASSEMBLY PROTEIN"/>
    <property type="match status" value="1"/>
</dbReference>
<dbReference type="GO" id="GO:1990351">
    <property type="term" value="C:transporter complex"/>
    <property type="evidence" value="ECO:0007669"/>
    <property type="project" value="TreeGrafter"/>
</dbReference>
<dbReference type="Proteomes" id="UP000319143">
    <property type="component" value="Unassembled WGS sequence"/>
</dbReference>
<organism evidence="1 2">
    <name type="scientific">Novipirellula artificiosorum</name>
    <dbReference type="NCBI Taxonomy" id="2528016"/>
    <lineage>
        <taxon>Bacteria</taxon>
        <taxon>Pseudomonadati</taxon>
        <taxon>Planctomycetota</taxon>
        <taxon>Planctomycetia</taxon>
        <taxon>Pirellulales</taxon>
        <taxon>Pirellulaceae</taxon>
        <taxon>Novipirellula</taxon>
    </lineage>
</organism>
<proteinExistence type="predicted"/>
<evidence type="ECO:0000313" key="2">
    <source>
        <dbReference type="Proteomes" id="UP000319143"/>
    </source>
</evidence>
<dbReference type="PANTHER" id="PTHR30189:SF1">
    <property type="entry name" value="LPS-ASSEMBLY PROTEIN LPTD"/>
    <property type="match status" value="1"/>
</dbReference>
<reference evidence="1 2" key="1">
    <citation type="submission" date="2019-02" db="EMBL/GenBank/DDBJ databases">
        <title>Deep-cultivation of Planctomycetes and their phenomic and genomic characterization uncovers novel biology.</title>
        <authorList>
            <person name="Wiegand S."/>
            <person name="Jogler M."/>
            <person name="Boedeker C."/>
            <person name="Pinto D."/>
            <person name="Vollmers J."/>
            <person name="Rivas-Marin E."/>
            <person name="Kohn T."/>
            <person name="Peeters S.H."/>
            <person name="Heuer A."/>
            <person name="Rast P."/>
            <person name="Oberbeckmann S."/>
            <person name="Bunk B."/>
            <person name="Jeske O."/>
            <person name="Meyerdierks A."/>
            <person name="Storesund J.E."/>
            <person name="Kallscheuer N."/>
            <person name="Luecker S."/>
            <person name="Lage O.M."/>
            <person name="Pohl T."/>
            <person name="Merkel B.J."/>
            <person name="Hornburger P."/>
            <person name="Mueller R.-W."/>
            <person name="Bruemmer F."/>
            <person name="Labrenz M."/>
            <person name="Spormann A.M."/>
            <person name="Op Den Camp H."/>
            <person name="Overmann J."/>
            <person name="Amann R."/>
            <person name="Jetten M.S.M."/>
            <person name="Mascher T."/>
            <person name="Medema M.H."/>
            <person name="Devos D.P."/>
            <person name="Kaster A.-K."/>
            <person name="Ovreas L."/>
            <person name="Rohde M."/>
            <person name="Galperin M.Y."/>
            <person name="Jogler C."/>
        </authorList>
    </citation>
    <scope>NUCLEOTIDE SEQUENCE [LARGE SCALE GENOMIC DNA]</scope>
    <source>
        <strain evidence="1 2">Poly41</strain>
    </source>
</reference>
<protein>
    <submittedName>
        <fullName evidence="1">LPS-assembly protein LptD</fullName>
    </submittedName>
</protein>
<dbReference type="EMBL" id="SJPV01000007">
    <property type="protein sequence ID" value="TWU35099.1"/>
    <property type="molecule type" value="Genomic_DNA"/>
</dbReference>
<name>A0A5C6DJL6_9BACT</name>
<keyword evidence="2" id="KW-1185">Reference proteome</keyword>
<evidence type="ECO:0000313" key="1">
    <source>
        <dbReference type="EMBL" id="TWU35099.1"/>
    </source>
</evidence>
<dbReference type="GO" id="GO:0009279">
    <property type="term" value="C:cell outer membrane"/>
    <property type="evidence" value="ECO:0007669"/>
    <property type="project" value="TreeGrafter"/>
</dbReference>
<dbReference type="AlphaFoldDB" id="A0A5C6DJL6"/>
<sequence length="1040" mass="115230">MTAEEFQPRVSPAPLRLSGNVIYRWDMGDAQASLLEGDCVLQHAGRQIIASSILVRVRGEIGNVHSEVVVEGIREDRSNGGKAPQTGPQRFTFVTMDDPEIQAPLYRGAPDRTPRLVQYLRAAVAKPTRLGSTGGSQLVTQAQYQAPQGPQVQPIEDPLQSWPAPTLDGMQAPPQTTNAPTALDDGMLSRSMPLPIVSSASPPITLSEEPRPAQPATPGKWQFYVNGGSRSIEILPRDPSSLPVFETDNRPERNETVVLARGGATVLVRDVSLQMPSGTGMDLGTISLSADRIVAWTPLATNWFNGGLGEVEGELYLEGDIVFRQGERIVYADSMYFNVSREIGIVLDAEAITTIPNYQGIVRLKADVLQQVSRGNFYAFDAAITSSRMGVPRYWLQSERLQLTDRNTVVRDPVSGTGTIQSDPFVSSTDNFVYFGGVPILYWPRFSTPLREPTFYISDIDIRNDSIFGNQILLDFNLLQVFGVENPPDGLKWELSTDYLSDRGPAIGTFLDYNFPGLFGIPGATNGFLDAWVIKDKGTDTLGGDRKDLPPEVTTRGRVLFEHRQQMPNDYEFIAEFGWISDRNFEEQFFEKEWDTEKNRDTALRLRKNYHSNLFELSGKFQVNDFFEETERLPALDHYLIGGSLLADWFTWSAHNHISYTRLNAADTATNPAEAATMTTLPGEMDTEGMIARTRQELAMPIQAGPVKVVPYVSGEAARYGQAADGNPLTRILGQGGIRATLPMVRVDPSIQSSLLNIRGLAHKMEWTADYFYADSNTDLDELPLYDPLNDHSQQQFMRRFTVSDYAGILPATLDPRIFALRQGIQKSIANGSDTVADDLQQVRLSLNQRWQTKRGLPGRERIVDLFSLDTDVLVFPDADRDNFGETVGPATYDMAYHIGDRVSLLSDGYFDFFDSGLRSYSAGIRTSRPGVGDIYFGLLSLEGPISSTVLRSVIDMRLNEKWIWSSGTTYDFGEAGNVGQSFALTRIGESLLVRLGFNVDSGRDNVGFGFTIEPRFWPSPRLGRIGGQLIPPPGVEGLE</sequence>
<dbReference type="InterPro" id="IPR050218">
    <property type="entry name" value="LptD"/>
</dbReference>